<reference evidence="2 3" key="1">
    <citation type="submission" date="2018-10" db="EMBL/GenBank/DDBJ databases">
        <title>Marmoricola sp. 4Q3S-7 whole genome shotgun sequence.</title>
        <authorList>
            <person name="Li F."/>
        </authorList>
    </citation>
    <scope>NUCLEOTIDE SEQUENCE [LARGE SCALE GENOMIC DNA]</scope>
    <source>
        <strain evidence="2 3">4Q3S-7</strain>
    </source>
</reference>
<protein>
    <submittedName>
        <fullName evidence="2">Uncharacterized protein</fullName>
    </submittedName>
</protein>
<dbReference type="Proteomes" id="UP000281708">
    <property type="component" value="Unassembled WGS sequence"/>
</dbReference>
<sequence>MAPTSEAHLVSGLSGGEPGFSQIDKTEPGAITMRWHSSTTPLEAVERALYALADQVTGSVADRDGKWVLTAHPRAARADLTALEHRLRQEVNDQTLRVKIAQRTDPLRNLVFALAFSRAPLAHSRSENGGSAETHPTEEGNSRGASS</sequence>
<proteinExistence type="predicted"/>
<organism evidence="2 3">
    <name type="scientific">Nocardioides mangrovicus</name>
    <dbReference type="NCBI Taxonomy" id="2478913"/>
    <lineage>
        <taxon>Bacteria</taxon>
        <taxon>Bacillati</taxon>
        <taxon>Actinomycetota</taxon>
        <taxon>Actinomycetes</taxon>
        <taxon>Propionibacteriales</taxon>
        <taxon>Nocardioidaceae</taxon>
        <taxon>Nocardioides</taxon>
    </lineage>
</organism>
<gene>
    <name evidence="2" type="ORF">D9V37_05315</name>
</gene>
<keyword evidence="3" id="KW-1185">Reference proteome</keyword>
<evidence type="ECO:0000313" key="3">
    <source>
        <dbReference type="Proteomes" id="UP000281708"/>
    </source>
</evidence>
<feature type="region of interest" description="Disordered" evidence="1">
    <location>
        <begin position="122"/>
        <end position="147"/>
    </location>
</feature>
<dbReference type="AlphaFoldDB" id="A0A3L8P7B0"/>
<evidence type="ECO:0000256" key="1">
    <source>
        <dbReference type="SAM" id="MobiDB-lite"/>
    </source>
</evidence>
<accession>A0A3L8P7B0</accession>
<evidence type="ECO:0000313" key="2">
    <source>
        <dbReference type="EMBL" id="RLV50268.1"/>
    </source>
</evidence>
<name>A0A3L8P7B0_9ACTN</name>
<feature type="region of interest" description="Disordered" evidence="1">
    <location>
        <begin position="1"/>
        <end position="23"/>
    </location>
</feature>
<comment type="caution">
    <text evidence="2">The sequence shown here is derived from an EMBL/GenBank/DDBJ whole genome shotgun (WGS) entry which is preliminary data.</text>
</comment>
<dbReference type="EMBL" id="RDBE01000004">
    <property type="protein sequence ID" value="RLV50268.1"/>
    <property type="molecule type" value="Genomic_DNA"/>
</dbReference>